<evidence type="ECO:0000313" key="5">
    <source>
        <dbReference type="EMBL" id="EGD75850.1"/>
    </source>
</evidence>
<feature type="compositionally biased region" description="Low complexity" evidence="3">
    <location>
        <begin position="39"/>
        <end position="55"/>
    </location>
</feature>
<accession>F2UGV0</accession>
<dbReference type="InParanoid" id="F2UGV0"/>
<dbReference type="InterPro" id="IPR004087">
    <property type="entry name" value="KH_dom"/>
</dbReference>
<dbReference type="PANTHER" id="PTHR10288">
    <property type="entry name" value="KH DOMAIN CONTAINING RNA BINDING PROTEIN"/>
    <property type="match status" value="1"/>
</dbReference>
<proteinExistence type="predicted"/>
<dbReference type="OMA" id="WGSGPPY"/>
<sequence length="510" mass="54093">MSETAKRKQEDTSEGLDTKRPAVKDDNAEPAGTDSMNGTAATTATPDATEPVAPAEQDSTATTAADEQSADPTATTSAATTTATTAAAEDKPAPQEASAEATTASTDTAAAPATATPAEGAPAAPADGTAATEQANSNPADAPLAEGHVLETVNVADHQVGRLIGREGSNIRQMEALSGCQVNVPAECEPGTSVRKITLRGSPESVRYCKQMLEQKIREDGGDPSAPATETITKIAYIPDDHVGRVIGRQGSTIRQIQELSGAHMDIAKECRPGEYQREVTVTGTPAQVEKCEELIRKKVSGESLPPAPTRSANDTIITIPDEMVGRIIGKGGCTIRELQDNSGAHMDVAKAPNPGTNKREIVVRGQPQQIAYCTYLINTKIAELTGDYTRNFVEGPPEVLTAAANMGSMYAQLRQQQMMQQAQQGYGQQGYGQQGYGQQGYGQQGYGQQGYGQYGMYGQQGQPGQQGQQPQAQQAPQQQGYGQQGYGQYPQQQAYDYSAYYQQQQQPPQ</sequence>
<dbReference type="Gene3D" id="3.30.1370.10">
    <property type="entry name" value="K Homology domain, type 1"/>
    <property type="match status" value="3"/>
</dbReference>
<dbReference type="RefSeq" id="XP_004991771.1">
    <property type="nucleotide sequence ID" value="XM_004991714.1"/>
</dbReference>
<name>F2UGV0_SALR5</name>
<dbReference type="SUPFAM" id="SSF54791">
    <property type="entry name" value="Eukaryotic type KH-domain (KH-domain type I)"/>
    <property type="match status" value="3"/>
</dbReference>
<dbReference type="GeneID" id="16072330"/>
<dbReference type="Proteomes" id="UP000007799">
    <property type="component" value="Unassembled WGS sequence"/>
</dbReference>
<feature type="domain" description="K Homology" evidence="4">
    <location>
        <begin position="312"/>
        <end position="383"/>
    </location>
</feature>
<evidence type="ECO:0000256" key="2">
    <source>
        <dbReference type="PROSITE-ProRule" id="PRU00117"/>
    </source>
</evidence>
<keyword evidence="6" id="KW-1185">Reference proteome</keyword>
<keyword evidence="2" id="KW-0694">RNA-binding</keyword>
<dbReference type="OrthoDB" id="442947at2759"/>
<evidence type="ECO:0000259" key="4">
    <source>
        <dbReference type="SMART" id="SM00322"/>
    </source>
</evidence>
<organism evidence="6">
    <name type="scientific">Salpingoeca rosetta (strain ATCC 50818 / BSB-021)</name>
    <dbReference type="NCBI Taxonomy" id="946362"/>
    <lineage>
        <taxon>Eukaryota</taxon>
        <taxon>Choanoflagellata</taxon>
        <taxon>Craspedida</taxon>
        <taxon>Salpingoecidae</taxon>
        <taxon>Salpingoeca</taxon>
    </lineage>
</organism>
<feature type="compositionally biased region" description="Basic and acidic residues" evidence="3">
    <location>
        <begin position="1"/>
        <end position="27"/>
    </location>
</feature>
<gene>
    <name evidence="5" type="ORF">PTSG_07967</name>
</gene>
<feature type="domain" description="K Homology" evidence="4">
    <location>
        <begin position="147"/>
        <end position="218"/>
    </location>
</feature>
<evidence type="ECO:0000256" key="1">
    <source>
        <dbReference type="ARBA" id="ARBA00022737"/>
    </source>
</evidence>
<dbReference type="eggNOG" id="KOG1676">
    <property type="taxonomic scope" value="Eukaryota"/>
</dbReference>
<dbReference type="PROSITE" id="PS50084">
    <property type="entry name" value="KH_TYPE_1"/>
    <property type="match status" value="3"/>
</dbReference>
<dbReference type="CDD" id="cd00105">
    <property type="entry name" value="KH-I"/>
    <property type="match status" value="2"/>
</dbReference>
<dbReference type="GO" id="GO:0003723">
    <property type="term" value="F:RNA binding"/>
    <property type="evidence" value="ECO:0007669"/>
    <property type="project" value="UniProtKB-UniRule"/>
</dbReference>
<dbReference type="AlphaFoldDB" id="F2UGV0"/>
<feature type="compositionally biased region" description="Polar residues" evidence="3">
    <location>
        <begin position="57"/>
        <end position="72"/>
    </location>
</feature>
<dbReference type="SMART" id="SM00322">
    <property type="entry name" value="KH"/>
    <property type="match status" value="3"/>
</dbReference>
<evidence type="ECO:0000256" key="3">
    <source>
        <dbReference type="SAM" id="MobiDB-lite"/>
    </source>
</evidence>
<dbReference type="STRING" id="946362.F2UGV0"/>
<dbReference type="InterPro" id="IPR036612">
    <property type="entry name" value="KH_dom_type_1_sf"/>
</dbReference>
<reference evidence="5" key="1">
    <citation type="submission" date="2009-08" db="EMBL/GenBank/DDBJ databases">
        <title>Annotation of Salpingoeca rosetta.</title>
        <authorList>
            <consortium name="The Broad Institute Genome Sequencing Platform"/>
            <person name="Russ C."/>
            <person name="Cuomo C."/>
            <person name="Burger G."/>
            <person name="Gray M.W."/>
            <person name="Holland P.W.H."/>
            <person name="King N."/>
            <person name="Lang F.B.F."/>
            <person name="Roger A.J."/>
            <person name="Ruiz-Trillo I."/>
            <person name="Young S.K."/>
            <person name="Zeng Q."/>
            <person name="Gargeya S."/>
            <person name="Alvarado L."/>
            <person name="Berlin A."/>
            <person name="Chapman S.B."/>
            <person name="Chen Z."/>
            <person name="Freedman E."/>
            <person name="Gellesch M."/>
            <person name="Goldberg J."/>
            <person name="Griggs A."/>
            <person name="Gujja S."/>
            <person name="Heilman E."/>
            <person name="Heiman D."/>
            <person name="Howarth C."/>
            <person name="Mehta T."/>
            <person name="Neiman D."/>
            <person name="Pearson M."/>
            <person name="Roberts A."/>
            <person name="Saif S."/>
            <person name="Shea T."/>
            <person name="Shenoy N."/>
            <person name="Sisk P."/>
            <person name="Stolte C."/>
            <person name="Sykes S."/>
            <person name="White J."/>
            <person name="Yandava C."/>
            <person name="Haas B."/>
            <person name="Nusbaum C."/>
            <person name="Birren B."/>
        </authorList>
    </citation>
    <scope>NUCLEOTIDE SEQUENCE [LARGE SCALE GENOMIC DNA]</scope>
    <source>
        <strain evidence="5">ATCC 50818</strain>
    </source>
</reference>
<dbReference type="Pfam" id="PF00013">
    <property type="entry name" value="KH_1"/>
    <property type="match status" value="3"/>
</dbReference>
<keyword evidence="1" id="KW-0677">Repeat</keyword>
<dbReference type="EMBL" id="GL832973">
    <property type="protein sequence ID" value="EGD75850.1"/>
    <property type="molecule type" value="Genomic_DNA"/>
</dbReference>
<feature type="compositionally biased region" description="Low complexity" evidence="3">
    <location>
        <begin position="94"/>
        <end position="135"/>
    </location>
</feature>
<evidence type="ECO:0000313" key="6">
    <source>
        <dbReference type="Proteomes" id="UP000007799"/>
    </source>
</evidence>
<feature type="region of interest" description="Disordered" evidence="3">
    <location>
        <begin position="458"/>
        <end position="489"/>
    </location>
</feature>
<feature type="compositionally biased region" description="Low complexity" evidence="3">
    <location>
        <begin position="73"/>
        <end position="87"/>
    </location>
</feature>
<feature type="domain" description="K Homology" evidence="4">
    <location>
        <begin position="230"/>
        <end position="301"/>
    </location>
</feature>
<feature type="region of interest" description="Disordered" evidence="3">
    <location>
        <begin position="1"/>
        <end position="142"/>
    </location>
</feature>
<dbReference type="InterPro" id="IPR004088">
    <property type="entry name" value="KH_dom_type_1"/>
</dbReference>
<protein>
    <recommendedName>
        <fullName evidence="4">K Homology domain-containing protein</fullName>
    </recommendedName>
</protein>